<dbReference type="InterPro" id="IPR015797">
    <property type="entry name" value="NUDIX_hydrolase-like_dom_sf"/>
</dbReference>
<evidence type="ECO:0000313" key="9">
    <source>
        <dbReference type="Proteomes" id="UP000240989"/>
    </source>
</evidence>
<proteinExistence type="inferred from homology"/>
<dbReference type="Proteomes" id="UP000241440">
    <property type="component" value="Unassembled WGS sequence"/>
</dbReference>
<dbReference type="InterPro" id="IPR020084">
    <property type="entry name" value="NUDIX_hydrolase_CS"/>
</dbReference>
<dbReference type="Proteomes" id="UP000240989">
    <property type="component" value="Unassembled WGS sequence"/>
</dbReference>
<evidence type="ECO:0000313" key="5">
    <source>
        <dbReference type="EMBL" id="PQJ67286.1"/>
    </source>
</evidence>
<evidence type="ECO:0000256" key="1">
    <source>
        <dbReference type="ARBA" id="ARBA00001946"/>
    </source>
</evidence>
<dbReference type="GeneID" id="61228122"/>
<dbReference type="RefSeq" id="WP_005370860.1">
    <property type="nucleotide sequence ID" value="NZ_JAKJTG010000009.1"/>
</dbReference>
<dbReference type="GO" id="GO:0005829">
    <property type="term" value="C:cytosol"/>
    <property type="evidence" value="ECO:0007669"/>
    <property type="project" value="TreeGrafter"/>
</dbReference>
<organism evidence="6 10">
    <name type="scientific">Photobacterium angustum</name>
    <dbReference type="NCBI Taxonomy" id="661"/>
    <lineage>
        <taxon>Bacteria</taxon>
        <taxon>Pseudomonadati</taxon>
        <taxon>Pseudomonadota</taxon>
        <taxon>Gammaproteobacteria</taxon>
        <taxon>Vibrionales</taxon>
        <taxon>Vibrionaceae</taxon>
        <taxon>Photobacterium</taxon>
    </lineage>
</organism>
<sequence>MTTTPMVGIGIIIVNEQNQILIGKRKNSHAPYYSIPGGHMEVGETFRQCAIREVKEETNLTIYNPEVIAVTNNLETYDECGKHYISVTLLATSFTGELQLTEPDKCEHWLWVDPHHVPSPQFDASEQAIRCYLENRFCVSE</sequence>
<dbReference type="PROSITE" id="PS00893">
    <property type="entry name" value="NUDIX_BOX"/>
    <property type="match status" value="1"/>
</dbReference>
<dbReference type="PRINTS" id="PR00502">
    <property type="entry name" value="NUDIXFAMILY"/>
</dbReference>
<dbReference type="Proteomes" id="UP000238730">
    <property type="component" value="Unassembled WGS sequence"/>
</dbReference>
<dbReference type="EMBL" id="PYOU01000001">
    <property type="protein sequence ID" value="PSX12734.1"/>
    <property type="molecule type" value="Genomic_DNA"/>
</dbReference>
<dbReference type="GO" id="GO:0035539">
    <property type="term" value="F:8-oxo-7,8-dihydrodeoxyguanosine triphosphate pyrophosphatase activity"/>
    <property type="evidence" value="ECO:0007669"/>
    <property type="project" value="TreeGrafter"/>
</dbReference>
<gene>
    <name evidence="5" type="ORF">BTO08_07645</name>
    <name evidence="7" type="ORF">C0W27_01630</name>
    <name evidence="6" type="ORF">C0W41_02120</name>
</gene>
<keyword evidence="2 3" id="KW-0378">Hydrolase</keyword>
<evidence type="ECO:0000259" key="4">
    <source>
        <dbReference type="PROSITE" id="PS51462"/>
    </source>
</evidence>
<dbReference type="FunFam" id="3.90.79.10:FF:000060">
    <property type="entry name" value="Nudix hydrolase 1"/>
    <property type="match status" value="1"/>
</dbReference>
<protein>
    <submittedName>
        <fullName evidence="5">ADP-ribose pyrophosphatase</fullName>
    </submittedName>
    <submittedName>
        <fullName evidence="6">NUDIX domain-containing protein</fullName>
    </submittedName>
</protein>
<comment type="cofactor">
    <cofactor evidence="1">
        <name>Mg(2+)</name>
        <dbReference type="ChEBI" id="CHEBI:18420"/>
    </cofactor>
</comment>
<dbReference type="AlphaFoldDB" id="A0A0D8RAS6"/>
<dbReference type="PROSITE" id="PS51462">
    <property type="entry name" value="NUDIX"/>
    <property type="match status" value="1"/>
</dbReference>
<dbReference type="InterPro" id="IPR020476">
    <property type="entry name" value="Nudix_hydrolase"/>
</dbReference>
<reference evidence="5 8" key="1">
    <citation type="submission" date="2016-12" db="EMBL/GenBank/DDBJ databases">
        <title>Diversity of luminous bacteria.</title>
        <authorList>
            <person name="Yoshizawa S."/>
            <person name="Kogure K."/>
        </authorList>
    </citation>
    <scope>NUCLEOTIDE SEQUENCE [LARGE SCALE GENOMIC DNA]</scope>
    <source>
        <strain evidence="5 8">LC1-200</strain>
    </source>
</reference>
<dbReference type="GO" id="GO:0006203">
    <property type="term" value="P:dGTP catabolic process"/>
    <property type="evidence" value="ECO:0007669"/>
    <property type="project" value="TreeGrafter"/>
</dbReference>
<evidence type="ECO:0000313" key="10">
    <source>
        <dbReference type="Proteomes" id="UP000241440"/>
    </source>
</evidence>
<dbReference type="EMBL" id="PYOY01000001">
    <property type="protein sequence ID" value="PSX09608.1"/>
    <property type="molecule type" value="Genomic_DNA"/>
</dbReference>
<accession>A0A0D8RAS6</accession>
<evidence type="ECO:0000313" key="7">
    <source>
        <dbReference type="EMBL" id="PSX12734.1"/>
    </source>
</evidence>
<dbReference type="PANTHER" id="PTHR16099">
    <property type="entry name" value="8-OXO-DGTP DIPHOSPHATES NUDT15"/>
    <property type="match status" value="1"/>
</dbReference>
<evidence type="ECO:0000256" key="2">
    <source>
        <dbReference type="ARBA" id="ARBA00022801"/>
    </source>
</evidence>
<dbReference type="OrthoDB" id="9787476at2"/>
<dbReference type="PANTHER" id="PTHR16099:SF5">
    <property type="entry name" value="NUCLEOTIDE TRIPHOSPHATE DIPHOSPHATASE NUDT15"/>
    <property type="match status" value="1"/>
</dbReference>
<dbReference type="Gene3D" id="3.90.79.10">
    <property type="entry name" value="Nucleoside Triphosphate Pyrophosphohydrolase"/>
    <property type="match status" value="1"/>
</dbReference>
<dbReference type="SUPFAM" id="SSF55811">
    <property type="entry name" value="Nudix"/>
    <property type="match status" value="1"/>
</dbReference>
<comment type="caution">
    <text evidence="6">The sequence shown here is derived from an EMBL/GenBank/DDBJ whole genome shotgun (WGS) entry which is preliminary data.</text>
</comment>
<name>A0A0D8RAS6_PHOAN</name>
<reference evidence="9 10" key="2">
    <citation type="submission" date="2018-01" db="EMBL/GenBank/DDBJ databases">
        <title>Whole genome sequencing of Histamine producing bacteria.</title>
        <authorList>
            <person name="Butler K."/>
        </authorList>
    </citation>
    <scope>NUCLEOTIDE SEQUENCE [LARGE SCALE GENOMIC DNA]</scope>
    <source>
        <strain evidence="6 10">A2-1</strain>
        <strain evidence="7 9">A6-1</strain>
    </source>
</reference>
<evidence type="ECO:0000313" key="6">
    <source>
        <dbReference type="EMBL" id="PSX09608.1"/>
    </source>
</evidence>
<dbReference type="InterPro" id="IPR000086">
    <property type="entry name" value="NUDIX_hydrolase_dom"/>
</dbReference>
<feature type="domain" description="Nudix hydrolase" evidence="4">
    <location>
        <begin position="4"/>
        <end position="135"/>
    </location>
</feature>
<dbReference type="CDD" id="cd04678">
    <property type="entry name" value="NUDIX_MTH2_Nudt15"/>
    <property type="match status" value="1"/>
</dbReference>
<dbReference type="Pfam" id="PF00293">
    <property type="entry name" value="NUDIX"/>
    <property type="match status" value="1"/>
</dbReference>
<evidence type="ECO:0000256" key="3">
    <source>
        <dbReference type="RuleBase" id="RU003476"/>
    </source>
</evidence>
<keyword evidence="9" id="KW-1185">Reference proteome</keyword>
<comment type="similarity">
    <text evidence="3">Belongs to the Nudix hydrolase family.</text>
</comment>
<dbReference type="EMBL" id="MSCJ01000001">
    <property type="protein sequence ID" value="PQJ67286.1"/>
    <property type="molecule type" value="Genomic_DNA"/>
</dbReference>
<evidence type="ECO:0000313" key="8">
    <source>
        <dbReference type="Proteomes" id="UP000238730"/>
    </source>
</evidence>